<evidence type="ECO:0000259" key="3">
    <source>
        <dbReference type="PROSITE" id="PS50102"/>
    </source>
</evidence>
<feature type="coiled-coil region" evidence="2">
    <location>
        <begin position="246"/>
        <end position="273"/>
    </location>
</feature>
<sequence>MSSVVYLGGIPYHWDLDTIKSVVYGSGRIVDVRCMMDHPGKNKGFCFVEYQTPAEAERAVDILARIHIQGNNRTLRAELSKEGLRFGAVTKLKDELILDRSHFPPNVTLPPEMTSNPNVMGNSAMNGGGGMHDNGLGGLDPSMLQQLSEWSQNPEIASIIQQLSNNGMNIQQIYQMLQQSINKPPQEQMPTNFVQPISGANMEGGADVVPEYLLRASDLLELNTALPFRTDSVISENCSKLTPPVFVQLIANLKNALNKNASLEDTKNLLQKSPDSVTNIAQALLLMGLIDESVIQYITTKQQQQQQSISPPPAQTPTPVLPTVTIPPQFQGLQQHTVEKLSQLTPQEAEMVAQVLRFAPSYIQTLPPDQRQVAEQIRAQYL</sequence>
<dbReference type="CDD" id="cd00590">
    <property type="entry name" value="RRM_SF"/>
    <property type="match status" value="1"/>
</dbReference>
<dbReference type="OMA" id="EMGFINY"/>
<evidence type="ECO:0000256" key="1">
    <source>
        <dbReference type="PROSITE-ProRule" id="PRU00176"/>
    </source>
</evidence>
<dbReference type="Gene3D" id="1.10.20.70">
    <property type="entry name" value="Transcription termination and cleavage factor, C-terminal domain"/>
    <property type="match status" value="1"/>
</dbReference>
<dbReference type="GO" id="GO:0003729">
    <property type="term" value="F:mRNA binding"/>
    <property type="evidence" value="ECO:0007669"/>
    <property type="project" value="TreeGrafter"/>
</dbReference>
<dbReference type="FunCoup" id="C4R2R8">
    <property type="interactions" value="285"/>
</dbReference>
<reference evidence="4 5" key="1">
    <citation type="journal article" date="2009" name="Nat. Biotechnol.">
        <title>Genome sequence of the recombinant protein production host Pichia pastoris.</title>
        <authorList>
            <person name="De Schutter K."/>
            <person name="Lin Y.C."/>
            <person name="Tiels P."/>
            <person name="Van Hecke A."/>
            <person name="Glinka S."/>
            <person name="Weber-Lehmann J."/>
            <person name="Rouze P."/>
            <person name="Van de Peer Y."/>
            <person name="Callewaert N."/>
        </authorList>
    </citation>
    <scope>NUCLEOTIDE SEQUENCE [LARGE SCALE GENOMIC DNA]</scope>
    <source>
        <strain evidence="5">GS115 / ATCC 20864</strain>
    </source>
</reference>
<dbReference type="GO" id="GO:0005847">
    <property type="term" value="C:mRNA cleavage and polyadenylation specificity factor complex"/>
    <property type="evidence" value="ECO:0007669"/>
    <property type="project" value="TreeGrafter"/>
</dbReference>
<dbReference type="STRING" id="644223.C4R2R8"/>
<dbReference type="Pfam" id="PF14327">
    <property type="entry name" value="CSTF2_hinge"/>
    <property type="match status" value="1"/>
</dbReference>
<keyword evidence="5" id="KW-1185">Reference proteome</keyword>
<dbReference type="InterPro" id="IPR012677">
    <property type="entry name" value="Nucleotide-bd_a/b_plait_sf"/>
</dbReference>
<dbReference type="SUPFAM" id="SSF54928">
    <property type="entry name" value="RNA-binding domain, RBD"/>
    <property type="match status" value="1"/>
</dbReference>
<dbReference type="InterPro" id="IPR000504">
    <property type="entry name" value="RRM_dom"/>
</dbReference>
<dbReference type="SMART" id="SM00360">
    <property type="entry name" value="RRM"/>
    <property type="match status" value="1"/>
</dbReference>
<dbReference type="AlphaFoldDB" id="C4R2R8"/>
<evidence type="ECO:0000313" key="5">
    <source>
        <dbReference type="Proteomes" id="UP000000314"/>
    </source>
</evidence>
<dbReference type="OrthoDB" id="272703at2759"/>
<protein>
    <recommendedName>
        <fullName evidence="3">RRM domain-containing protein</fullName>
    </recommendedName>
</protein>
<keyword evidence="2" id="KW-0175">Coiled coil</keyword>
<dbReference type="InterPro" id="IPR038192">
    <property type="entry name" value="CSTF_C_sf"/>
</dbReference>
<dbReference type="InterPro" id="IPR025742">
    <property type="entry name" value="CSTF2_hinge"/>
</dbReference>
<dbReference type="EMBL" id="FN392320">
    <property type="protein sequence ID" value="CAY69792.1"/>
    <property type="molecule type" value="Genomic_DNA"/>
</dbReference>
<name>C4R2R8_KOMPG</name>
<dbReference type="PANTHER" id="PTHR45735:SF2">
    <property type="entry name" value="CLEAVAGE STIMULATION FACTOR SUBUNIT 2"/>
    <property type="match status" value="1"/>
</dbReference>
<dbReference type="Pfam" id="PF00076">
    <property type="entry name" value="RRM_1"/>
    <property type="match status" value="1"/>
</dbReference>
<dbReference type="PANTHER" id="PTHR45735">
    <property type="entry name" value="CLEAVAGE STIMULATION FACTOR SUBUNIT 2"/>
    <property type="match status" value="1"/>
</dbReference>
<dbReference type="PROSITE" id="PS50102">
    <property type="entry name" value="RRM"/>
    <property type="match status" value="1"/>
</dbReference>
<dbReference type="InParanoid" id="C4R2R8"/>
<dbReference type="InterPro" id="IPR035979">
    <property type="entry name" value="RBD_domain_sf"/>
</dbReference>
<accession>C4R2R8</accession>
<gene>
    <name evidence="4" type="ordered locus">PAS_chr2-2_0133</name>
</gene>
<dbReference type="Gene3D" id="3.30.70.330">
    <property type="match status" value="1"/>
</dbReference>
<organism evidence="4 5">
    <name type="scientific">Komagataella phaffii (strain GS115 / ATCC 20864)</name>
    <name type="common">Yeast</name>
    <name type="synonym">Pichia pastoris</name>
    <dbReference type="NCBI Taxonomy" id="644223"/>
    <lineage>
        <taxon>Eukaryota</taxon>
        <taxon>Fungi</taxon>
        <taxon>Dikarya</taxon>
        <taxon>Ascomycota</taxon>
        <taxon>Saccharomycotina</taxon>
        <taxon>Pichiomycetes</taxon>
        <taxon>Pichiales</taxon>
        <taxon>Pichiaceae</taxon>
        <taxon>Komagataella</taxon>
    </lineage>
</organism>
<evidence type="ECO:0000256" key="2">
    <source>
        <dbReference type="SAM" id="Coils"/>
    </source>
</evidence>
<dbReference type="GeneID" id="8198711"/>
<keyword evidence="1" id="KW-0694">RNA-binding</keyword>
<dbReference type="KEGG" id="ppa:PAS_chr2-2_0133"/>
<evidence type="ECO:0000313" key="4">
    <source>
        <dbReference type="EMBL" id="CAY69792.1"/>
    </source>
</evidence>
<feature type="domain" description="RRM" evidence="3">
    <location>
        <begin position="3"/>
        <end position="82"/>
    </location>
</feature>
<dbReference type="RefSeq" id="XP_002492072.1">
    <property type="nucleotide sequence ID" value="XM_002492027.1"/>
</dbReference>
<dbReference type="eggNOG" id="KOG0108">
    <property type="taxonomic scope" value="Eukaryota"/>
</dbReference>
<proteinExistence type="predicted"/>
<dbReference type="HOGENOM" id="CLU_758611_0_0_1"/>
<dbReference type="Proteomes" id="UP000000314">
    <property type="component" value="Chromosome 2"/>
</dbReference>